<dbReference type="EMBL" id="PUHQ01000043">
    <property type="protein sequence ID" value="KAG0660510.1"/>
    <property type="molecule type" value="Genomic_DNA"/>
</dbReference>
<dbReference type="GO" id="GO:0000127">
    <property type="term" value="C:transcription factor TFIIIC complex"/>
    <property type="evidence" value="ECO:0007669"/>
    <property type="project" value="TreeGrafter"/>
</dbReference>
<feature type="compositionally biased region" description="Basic and acidic residues" evidence="4">
    <location>
        <begin position="519"/>
        <end position="530"/>
    </location>
</feature>
<sequence>MPSGARPRRSTASASFAHLFQPIKLEGDESSSSADEGKDGSEQVGASKKKGKRKTVYVPEESSGSEFEVGNASASGAGAEEEEDDDTITTEAATDDGDDLGSGGSDGGDTDVSGSVVNASSSRGGKAGRRRKGKGAGPSAQGRHASRPSMHANVVIRGANEEDGRPRPADGSHELPQRIEVPSKHPQSSISHMYNFFGPLWTALPTRKLAPPTQDERRACLSESVPTSAGKQLTDKEIEELLEDWTAKPFGVETSSVRDVGWYPGRFDPTSGSERAKWGGWYPQVSIASEDMAPLSDSDLSDYLPLPSYPLRPQGIYAPVDDDNVAASLDGAAADPADAEAALPTPPPAFQTGSSGAPAGPAAESRARSLAAIGSVKLKIGQINANTEKRDEEEVELPRFSSARLGGAIRAVKWAPRADGPSDKEYLAVTTVSNPEAPLCHVSPSSGGSYARSRSMIQLWSIPCNPARDELNYELPPREVTQFPRGRMKLEVGLCVDGDVGEIAWCPRGGSSKPQSATSEHEREDAEQKDAPSPAKAKGKTKEKGKGKAKAGKEDQAATATDPARVDPGRGTVNQSGPHLGILAAVMADGALSFFAIPDPSQMPSAQGANPAEPSAPSFVKIEPLFRLRLPNSTILSVAWGDHETVAVGCTDGVARPTHLARAHSGVIRSLVFVPSPQPSLADRTAHDTGKTPSGIVAVGYDGVPTLCDLRAPDLAVTSLYQQRAPINHVAFSAVSGMVYTHDGEDRIKGVFLKPSVLGSEGRIAVHRGPVWSLAASPHHGLVVSTSSDGTAMLSSAIRALRRRRVRGHFTQKLFRFDFKRETGELRMWDNLDVEHRQALDPSNITRTAKKGTAAEAADQDDSSTAAWAPEQGVLCSDWHTSIDRCALLATGTASGLGRIDWAEGTAQATAAAA</sequence>
<evidence type="ECO:0000256" key="2">
    <source>
        <dbReference type="ARBA" id="ARBA00023163"/>
    </source>
</evidence>
<protein>
    <submittedName>
        <fullName evidence="5">Uncharacterized protein</fullName>
    </submittedName>
</protein>
<evidence type="ECO:0000313" key="6">
    <source>
        <dbReference type="Proteomes" id="UP000777482"/>
    </source>
</evidence>
<comment type="subcellular location">
    <subcellularLocation>
        <location evidence="1">Nucleus</location>
    </subcellularLocation>
</comment>
<dbReference type="Proteomes" id="UP000777482">
    <property type="component" value="Unassembled WGS sequence"/>
</dbReference>
<reference evidence="5 6" key="1">
    <citation type="submission" date="2020-11" db="EMBL/GenBank/DDBJ databases">
        <title>Kefir isolates.</title>
        <authorList>
            <person name="Marcisauskas S."/>
            <person name="Kim Y."/>
            <person name="Blasche S."/>
        </authorList>
    </citation>
    <scope>NUCLEOTIDE SEQUENCE [LARGE SCALE GENOMIC DNA]</scope>
    <source>
        <strain evidence="5 6">KR</strain>
    </source>
</reference>
<feature type="compositionally biased region" description="Low complexity" evidence="4">
    <location>
        <begin position="110"/>
        <end position="124"/>
    </location>
</feature>
<dbReference type="OrthoDB" id="4703at2759"/>
<keyword evidence="3" id="KW-0539">Nucleus</keyword>
<feature type="region of interest" description="Disordered" evidence="4">
    <location>
        <begin position="505"/>
        <end position="575"/>
    </location>
</feature>
<keyword evidence="6" id="KW-1185">Reference proteome</keyword>
<dbReference type="InterPro" id="IPR001680">
    <property type="entry name" value="WD40_rpt"/>
</dbReference>
<feature type="compositionally biased region" description="Low complexity" evidence="4">
    <location>
        <begin position="353"/>
        <end position="364"/>
    </location>
</feature>
<organism evidence="5 6">
    <name type="scientific">Rhodotorula mucilaginosa</name>
    <name type="common">Yeast</name>
    <name type="synonym">Rhodotorula rubra</name>
    <dbReference type="NCBI Taxonomy" id="5537"/>
    <lineage>
        <taxon>Eukaryota</taxon>
        <taxon>Fungi</taxon>
        <taxon>Dikarya</taxon>
        <taxon>Basidiomycota</taxon>
        <taxon>Pucciniomycotina</taxon>
        <taxon>Microbotryomycetes</taxon>
        <taxon>Sporidiobolales</taxon>
        <taxon>Sporidiobolaceae</taxon>
        <taxon>Rhodotorula</taxon>
    </lineage>
</organism>
<comment type="caution">
    <text evidence="5">The sequence shown here is derived from an EMBL/GenBank/DDBJ whole genome shotgun (WGS) entry which is preliminary data.</text>
</comment>
<dbReference type="GO" id="GO:0005634">
    <property type="term" value="C:nucleus"/>
    <property type="evidence" value="ECO:0007669"/>
    <property type="project" value="UniProtKB-SubCell"/>
</dbReference>
<accession>A0A9P7B5D9</accession>
<feature type="region of interest" description="Disordered" evidence="4">
    <location>
        <begin position="1"/>
        <end position="190"/>
    </location>
</feature>
<evidence type="ECO:0000313" key="5">
    <source>
        <dbReference type="EMBL" id="KAG0660510.1"/>
    </source>
</evidence>
<dbReference type="AlphaFoldDB" id="A0A9P7B5D9"/>
<dbReference type="InterPro" id="IPR036322">
    <property type="entry name" value="WD40_repeat_dom_sf"/>
</dbReference>
<dbReference type="InterPro" id="IPR052416">
    <property type="entry name" value="GTF3C_component"/>
</dbReference>
<feature type="region of interest" description="Disordered" evidence="4">
    <location>
        <begin position="212"/>
        <end position="232"/>
    </location>
</feature>
<feature type="compositionally biased region" description="Acidic residues" evidence="4">
    <location>
        <begin position="79"/>
        <end position="99"/>
    </location>
</feature>
<evidence type="ECO:0000256" key="1">
    <source>
        <dbReference type="ARBA" id="ARBA00004123"/>
    </source>
</evidence>
<feature type="region of interest" description="Disordered" evidence="4">
    <location>
        <begin position="335"/>
        <end position="365"/>
    </location>
</feature>
<feature type="compositionally biased region" description="Basic and acidic residues" evidence="4">
    <location>
        <begin position="540"/>
        <end position="556"/>
    </location>
</feature>
<proteinExistence type="predicted"/>
<feature type="compositionally biased region" description="Basic and acidic residues" evidence="4">
    <location>
        <begin position="159"/>
        <end position="183"/>
    </location>
</feature>
<dbReference type="SUPFAM" id="SSF50978">
    <property type="entry name" value="WD40 repeat-like"/>
    <property type="match status" value="1"/>
</dbReference>
<dbReference type="Gene3D" id="2.130.10.10">
    <property type="entry name" value="YVTN repeat-like/Quinoprotein amine dehydrogenase"/>
    <property type="match status" value="1"/>
</dbReference>
<dbReference type="PANTHER" id="PTHR15052">
    <property type="entry name" value="RNA POLYMERASE III TRANSCRIPTION INITIATION FACTOR COMPLEX SUBUNIT"/>
    <property type="match status" value="1"/>
</dbReference>
<dbReference type="GO" id="GO:0006383">
    <property type="term" value="P:transcription by RNA polymerase III"/>
    <property type="evidence" value="ECO:0007669"/>
    <property type="project" value="TreeGrafter"/>
</dbReference>
<dbReference type="SMART" id="SM00320">
    <property type="entry name" value="WD40"/>
    <property type="match status" value="2"/>
</dbReference>
<name>A0A9P7B5D9_RHOMI</name>
<dbReference type="PANTHER" id="PTHR15052:SF2">
    <property type="entry name" value="GENERAL TRANSCRIPTION FACTOR 3C POLYPEPTIDE 2"/>
    <property type="match status" value="1"/>
</dbReference>
<evidence type="ECO:0000256" key="3">
    <source>
        <dbReference type="ARBA" id="ARBA00023242"/>
    </source>
</evidence>
<gene>
    <name evidence="5" type="ORF">C6P46_004535</name>
</gene>
<dbReference type="InterPro" id="IPR015943">
    <property type="entry name" value="WD40/YVTN_repeat-like_dom_sf"/>
</dbReference>
<keyword evidence="2" id="KW-0804">Transcription</keyword>
<evidence type="ECO:0000256" key="4">
    <source>
        <dbReference type="SAM" id="MobiDB-lite"/>
    </source>
</evidence>